<keyword evidence="2" id="KW-0472">Membrane</keyword>
<dbReference type="PROSITE" id="PS51318">
    <property type="entry name" value="TAT"/>
    <property type="match status" value="1"/>
</dbReference>
<gene>
    <name evidence="3" type="ORF">DFP98_13190</name>
</gene>
<dbReference type="RefSeq" id="WP_246016889.1">
    <property type="nucleotide sequence ID" value="NZ_QRDZ01000031.1"/>
</dbReference>
<protein>
    <submittedName>
        <fullName evidence="3">Gluconate 2-dehydrogenase gamma chain</fullName>
    </submittedName>
</protein>
<keyword evidence="4" id="KW-1185">Reference proteome</keyword>
<evidence type="ECO:0000256" key="1">
    <source>
        <dbReference type="SAM" id="MobiDB-lite"/>
    </source>
</evidence>
<evidence type="ECO:0000313" key="3">
    <source>
        <dbReference type="EMBL" id="RED59496.1"/>
    </source>
</evidence>
<dbReference type="InterPro" id="IPR027056">
    <property type="entry name" value="Gluconate_2DH_su3"/>
</dbReference>
<evidence type="ECO:0000256" key="2">
    <source>
        <dbReference type="SAM" id="Phobius"/>
    </source>
</evidence>
<dbReference type="AlphaFoldDB" id="A0A3D9IE85"/>
<dbReference type="InterPro" id="IPR006311">
    <property type="entry name" value="TAT_signal"/>
</dbReference>
<keyword evidence="2" id="KW-0812">Transmembrane</keyword>
<feature type="transmembrane region" description="Helical" evidence="2">
    <location>
        <begin position="20"/>
        <end position="39"/>
    </location>
</feature>
<proteinExistence type="predicted"/>
<dbReference type="InterPro" id="IPR019546">
    <property type="entry name" value="TAT_signal_bac_arc"/>
</dbReference>
<reference evidence="3 4" key="1">
    <citation type="submission" date="2018-07" db="EMBL/GenBank/DDBJ databases">
        <title>Genomic Encyclopedia of Type Strains, Phase III (KMG-III): the genomes of soil and plant-associated and newly described type strains.</title>
        <authorList>
            <person name="Whitman W."/>
        </authorList>
    </citation>
    <scope>NUCLEOTIDE SEQUENCE [LARGE SCALE GENOMIC DNA]</scope>
    <source>
        <strain evidence="3 4">CECT 7287</strain>
    </source>
</reference>
<name>A0A3D9IE85_9BACL</name>
<dbReference type="Pfam" id="PF13618">
    <property type="entry name" value="Gluconate_2-dh3"/>
    <property type="match status" value="1"/>
</dbReference>
<dbReference type="Proteomes" id="UP000256977">
    <property type="component" value="Unassembled WGS sequence"/>
</dbReference>
<sequence>MTKRQSKQPVDESRRKFLKYSGAALGGAVVGGVIGGLVGSNLNKSAKEAPTPQESEETPTARDQDYNHALMFFSQEQFQTTEAAAERIYPKDDNGPGAQELGVAFFIDHQMAGAYGFNAREYMSPPFYKAEASQGYQLTFKRRELLALGLDALNEYSEQKHNKKFYKLSPEEQDAVLTAFEKDEVDLKDVPASAFFAMLRNLTIEGAYADPLYGGNRNMDGWRMRNYPGNQMSFTEEIEKEEFIKMEPLSLRDHLQTS</sequence>
<organism evidence="3 4">
    <name type="scientific">Cohnella phaseoli</name>
    <dbReference type="NCBI Taxonomy" id="456490"/>
    <lineage>
        <taxon>Bacteria</taxon>
        <taxon>Bacillati</taxon>
        <taxon>Bacillota</taxon>
        <taxon>Bacilli</taxon>
        <taxon>Bacillales</taxon>
        <taxon>Paenibacillaceae</taxon>
        <taxon>Cohnella</taxon>
    </lineage>
</organism>
<dbReference type="EMBL" id="QRDZ01000031">
    <property type="protein sequence ID" value="RED59496.1"/>
    <property type="molecule type" value="Genomic_DNA"/>
</dbReference>
<accession>A0A3D9IE85</accession>
<keyword evidence="2" id="KW-1133">Transmembrane helix</keyword>
<comment type="caution">
    <text evidence="3">The sequence shown here is derived from an EMBL/GenBank/DDBJ whole genome shotgun (WGS) entry which is preliminary data.</text>
</comment>
<dbReference type="NCBIfam" id="TIGR01409">
    <property type="entry name" value="TAT_signal_seq"/>
    <property type="match status" value="1"/>
</dbReference>
<feature type="region of interest" description="Disordered" evidence="1">
    <location>
        <begin position="41"/>
        <end position="60"/>
    </location>
</feature>
<evidence type="ECO:0000313" key="4">
    <source>
        <dbReference type="Proteomes" id="UP000256977"/>
    </source>
</evidence>